<dbReference type="Pfam" id="PF13585">
    <property type="entry name" value="CHU_C"/>
    <property type="match status" value="1"/>
</dbReference>
<evidence type="ECO:0000313" key="2">
    <source>
        <dbReference type="Proteomes" id="UP000199702"/>
    </source>
</evidence>
<dbReference type="Proteomes" id="UP000199702">
    <property type="component" value="Unassembled WGS sequence"/>
</dbReference>
<organism evidence="1 2">
    <name type="scientific">Flavobacterium terrigena</name>
    <dbReference type="NCBI Taxonomy" id="402734"/>
    <lineage>
        <taxon>Bacteria</taxon>
        <taxon>Pseudomonadati</taxon>
        <taxon>Bacteroidota</taxon>
        <taxon>Flavobacteriia</taxon>
        <taxon>Flavobacteriales</taxon>
        <taxon>Flavobacteriaceae</taxon>
        <taxon>Flavobacterium</taxon>
    </lineage>
</organism>
<evidence type="ECO:0000313" key="1">
    <source>
        <dbReference type="EMBL" id="SEI81799.1"/>
    </source>
</evidence>
<dbReference type="InterPro" id="IPR013783">
    <property type="entry name" value="Ig-like_fold"/>
</dbReference>
<dbReference type="NCBIfam" id="TIGR04131">
    <property type="entry name" value="Bac_Flav_CTERM"/>
    <property type="match status" value="1"/>
</dbReference>
<dbReference type="STRING" id="402734.SAMN05660918_1716"/>
<dbReference type="OrthoDB" id="9765926at2"/>
<gene>
    <name evidence="1" type="ORF">SAMN05660918_1716</name>
</gene>
<dbReference type="InterPro" id="IPR049804">
    <property type="entry name" value="Choice_anch_L"/>
</dbReference>
<sequence>MDFIKFIKNKHLTQEMIMKRILYILLLFSVTSFSQTITVDNTTNSPADLVNLLLQNSCVEVSNISISSNQSVGYFNRNGSSFPINEGIILRSGNILDTQGLYTGSNMGSTTTGGGTDAFLQNLSNTSSGTTAPLTDLSFLQFDFTPISSSFNFDFLFASNDYGQFQCLSNDIFAIELTDLLTNTTTNIAVIPSTSNPISIKYIKNASYNNTCSSTNPELFSVYNVTNPAASTLNMRGHSVVLNASGTTIPNNPYRLKMVIADYINFNYDSAVFISRGSFANAVNLGPDQIICSGDTAVLEVLLDNTYNYQWFQDGNPVGGNTSTFTVNGPGTYTVEITKGSCFLTDTIVFNDLPVSNPIHLQTCNTGAASYTFDLTTNNEAQLGIDDATYNLFYYTSMADVVANNSIAVPTSFSTPAGQTIFVKIFNTITNQFCDAVYQFDLLINATVNATQPIDVELCETPGSTFYLLSNLNAEVLSGQSGYTVLYYNLQADAVAGNGATITQVDIPNGATTVTVWIRMQDSANSACFDVTSVNIIVNPLPPVDELADVVECSSYVLPPLVNGNYFTGPNGSGTPLFAGDIIDEGTTYYIYNGLDANGCFNESTFNATFIDEYELNLDNCGSFTIPGPPYNIGAFYTAAGGPTGSGTLIPQGTIFTNTTASTIVQTVFYYAEVNNVFCRDQQFDINIHPVPLVDDPADVIACDSYILPSLTNGSYNTSSDGTGITLNPGDVISVINPNFPRTYYVVNSIAHTNSDGTSGSCSDFNGFVVNLVDTTQFTTVSGCESYTLPAITFGGYYTAPMGGGTPITNFTITTSQIVYYFANTTLLPNCTDNLNYDITINPLPNVDTLPGGTFCGEYILPPLTNGNYYTLSGGPNVIGQIALNANQIIDLTGDNLAPGTYYIYNQATYNNPSGISTCSNETSFTINITPFPGLEQYINTIECSPYTIPAPTVGQVYTEPNGPNGIGTIVNPSTTYNSTQTFYLYYVDPTTGCKIDKKFTKIFKGINLPIIADIKACDTFTLDTLIPDPLTHLPPEPEINYTIEYHLDTPNGPVVLPSFVFDITNAITPRTIWLTAVNSDGYLINCPEVRSFTITVSETPVITPIVFPAESCGTYVLPTLPTVGYTIGYFSQPNGVGPITNLNIINNTGAPGNPPAESLDFTYYVYAMATNNPDCHDEQAFSFTVHPLLDLTLQGGIICVDPITNTAIDTHTIHTGLNPALFNVNWYLNGTLMGTGVSYTASQAGVYDVEFVKLTPDVGTDCNYRDTTVTIIASSPAIASFTVSQEFDTDNTFITVNISAGSLGNYLFQLEYPDGTTSAFQASNVFNNLEPGEYFVNIYDTLGNCSPTQVGPIYIINYPNYFTPNGDGVHDTWNILDLEKQPNSVISIFDRYGKLLKQITPAGIGWDGKYNGKDMPSSDYWFTVEYISQSNQKGIFKSHFSLKR</sequence>
<protein>
    <submittedName>
        <fullName evidence="1">Gliding motility-associated C-terminal domain-containing protein</fullName>
    </submittedName>
</protein>
<name>A0A1H6TNZ1_9FLAO</name>
<dbReference type="EMBL" id="FNYA01000003">
    <property type="protein sequence ID" value="SEI81799.1"/>
    <property type="molecule type" value="Genomic_DNA"/>
</dbReference>
<proteinExistence type="predicted"/>
<keyword evidence="2" id="KW-1185">Reference proteome</keyword>
<dbReference type="NCBIfam" id="NF038133">
    <property type="entry name" value="choice_anch_L"/>
    <property type="match status" value="1"/>
</dbReference>
<reference evidence="2" key="1">
    <citation type="submission" date="2016-10" db="EMBL/GenBank/DDBJ databases">
        <authorList>
            <person name="Varghese N."/>
            <person name="Submissions S."/>
        </authorList>
    </citation>
    <scope>NUCLEOTIDE SEQUENCE [LARGE SCALE GENOMIC DNA]</scope>
    <source>
        <strain evidence="2">DSM 17934</strain>
    </source>
</reference>
<accession>A0A1H6TNZ1</accession>
<dbReference type="Gene3D" id="2.60.40.10">
    <property type="entry name" value="Immunoglobulins"/>
    <property type="match status" value="1"/>
</dbReference>
<dbReference type="InterPro" id="IPR026341">
    <property type="entry name" value="T9SS_type_B"/>
</dbReference>